<dbReference type="SUPFAM" id="SSF47384">
    <property type="entry name" value="Homodimeric domain of signal transducing histidine kinase"/>
    <property type="match status" value="1"/>
</dbReference>
<dbReference type="OrthoDB" id="9815750at2"/>
<dbReference type="PANTHER" id="PTHR43065:SF10">
    <property type="entry name" value="PEROXIDE STRESS-ACTIVATED HISTIDINE KINASE MAK3"/>
    <property type="match status" value="1"/>
</dbReference>
<feature type="transmembrane region" description="Helical" evidence="9">
    <location>
        <begin position="101"/>
        <end position="122"/>
    </location>
</feature>
<dbReference type="AlphaFoldDB" id="A0A3Q8X830"/>
<keyword evidence="6" id="KW-0418">Kinase</keyword>
<comment type="catalytic activity">
    <reaction evidence="1">
        <text>ATP + protein L-histidine = ADP + protein N-phospho-L-histidine.</text>
        <dbReference type="EC" id="2.7.13.3"/>
    </reaction>
</comment>
<dbReference type="PANTHER" id="PTHR43065">
    <property type="entry name" value="SENSOR HISTIDINE KINASE"/>
    <property type="match status" value="1"/>
</dbReference>
<dbReference type="InterPro" id="IPR003594">
    <property type="entry name" value="HATPase_dom"/>
</dbReference>
<dbReference type="InterPro" id="IPR004358">
    <property type="entry name" value="Sig_transdc_His_kin-like_C"/>
</dbReference>
<evidence type="ECO:0000256" key="4">
    <source>
        <dbReference type="ARBA" id="ARBA00022679"/>
    </source>
</evidence>
<dbReference type="PRINTS" id="PR00344">
    <property type="entry name" value="BCTRLSENSOR"/>
</dbReference>
<dbReference type="GO" id="GO:0005524">
    <property type="term" value="F:ATP binding"/>
    <property type="evidence" value="ECO:0007669"/>
    <property type="project" value="UniProtKB-KW"/>
</dbReference>
<keyword evidence="9" id="KW-1133">Transmembrane helix</keyword>
<dbReference type="CDD" id="cd00082">
    <property type="entry name" value="HisKA"/>
    <property type="match status" value="1"/>
</dbReference>
<proteinExistence type="predicted"/>
<evidence type="ECO:0000256" key="6">
    <source>
        <dbReference type="ARBA" id="ARBA00022777"/>
    </source>
</evidence>
<evidence type="ECO:0000259" key="11">
    <source>
        <dbReference type="PROSITE" id="PS50112"/>
    </source>
</evidence>
<keyword evidence="8" id="KW-0902">Two-component regulatory system</keyword>
<dbReference type="EMBL" id="CP034437">
    <property type="protein sequence ID" value="AZN42694.1"/>
    <property type="molecule type" value="Genomic_DNA"/>
</dbReference>
<dbReference type="Pfam" id="PF02518">
    <property type="entry name" value="HATPase_c"/>
    <property type="match status" value="1"/>
</dbReference>
<dbReference type="Proteomes" id="UP000272528">
    <property type="component" value="Chromosome"/>
</dbReference>
<dbReference type="SUPFAM" id="SSF55874">
    <property type="entry name" value="ATPase domain of HSP90 chaperone/DNA topoisomerase II/histidine kinase"/>
    <property type="match status" value="1"/>
</dbReference>
<feature type="transmembrane region" description="Helical" evidence="9">
    <location>
        <begin position="37"/>
        <end position="59"/>
    </location>
</feature>
<dbReference type="InterPro" id="IPR005330">
    <property type="entry name" value="MHYT_dom"/>
</dbReference>
<evidence type="ECO:0000256" key="3">
    <source>
        <dbReference type="ARBA" id="ARBA00022553"/>
    </source>
</evidence>
<dbReference type="InterPro" id="IPR035965">
    <property type="entry name" value="PAS-like_dom_sf"/>
</dbReference>
<dbReference type="Pfam" id="PF03707">
    <property type="entry name" value="MHYT"/>
    <property type="match status" value="2"/>
</dbReference>
<dbReference type="GO" id="GO:0000155">
    <property type="term" value="F:phosphorelay sensor kinase activity"/>
    <property type="evidence" value="ECO:0007669"/>
    <property type="project" value="InterPro"/>
</dbReference>
<dbReference type="PROSITE" id="PS50112">
    <property type="entry name" value="PAS"/>
    <property type="match status" value="1"/>
</dbReference>
<dbReference type="Gene3D" id="1.10.287.130">
    <property type="match status" value="1"/>
</dbReference>
<keyword evidence="5" id="KW-0547">Nucleotide-binding</keyword>
<gene>
    <name evidence="13" type="ORF">EJC50_25645</name>
</gene>
<keyword evidence="7" id="KW-0067">ATP-binding</keyword>
<dbReference type="Pfam" id="PF13426">
    <property type="entry name" value="PAS_9"/>
    <property type="match status" value="1"/>
</dbReference>
<dbReference type="PROSITE" id="PS50924">
    <property type="entry name" value="MHYT"/>
    <property type="match status" value="1"/>
</dbReference>
<dbReference type="KEGG" id="palb:EJC50_25645"/>
<evidence type="ECO:0000313" key="14">
    <source>
        <dbReference type="Proteomes" id="UP000272528"/>
    </source>
</evidence>
<organism evidence="13 14">
    <name type="scientific">Paenibacillus albus</name>
    <dbReference type="NCBI Taxonomy" id="2495582"/>
    <lineage>
        <taxon>Bacteria</taxon>
        <taxon>Bacillati</taxon>
        <taxon>Bacillota</taxon>
        <taxon>Bacilli</taxon>
        <taxon>Bacillales</taxon>
        <taxon>Paenibacillaceae</taxon>
        <taxon>Paenibacillus</taxon>
    </lineage>
</organism>
<dbReference type="InterPro" id="IPR003661">
    <property type="entry name" value="HisK_dim/P_dom"/>
</dbReference>
<dbReference type="Gene3D" id="3.30.450.20">
    <property type="entry name" value="PAS domain"/>
    <property type="match status" value="1"/>
</dbReference>
<dbReference type="Gene3D" id="3.30.565.10">
    <property type="entry name" value="Histidine kinase-like ATPase, C-terminal domain"/>
    <property type="match status" value="1"/>
</dbReference>
<keyword evidence="3" id="KW-0597">Phosphoprotein</keyword>
<accession>A0A3Q8X830</accession>
<dbReference type="CDD" id="cd00130">
    <property type="entry name" value="PAS"/>
    <property type="match status" value="1"/>
</dbReference>
<dbReference type="InterPro" id="IPR036890">
    <property type="entry name" value="HATPase_C_sf"/>
</dbReference>
<feature type="domain" description="PAS" evidence="11">
    <location>
        <begin position="245"/>
        <end position="289"/>
    </location>
</feature>
<evidence type="ECO:0000256" key="9">
    <source>
        <dbReference type="PROSITE-ProRule" id="PRU00244"/>
    </source>
</evidence>
<protein>
    <recommendedName>
        <fullName evidence="2">histidine kinase</fullName>
        <ecNumber evidence="2">2.7.13.3</ecNumber>
    </recommendedName>
</protein>
<feature type="transmembrane region" description="Helical" evidence="9">
    <location>
        <begin position="208"/>
        <end position="231"/>
    </location>
</feature>
<evidence type="ECO:0000256" key="7">
    <source>
        <dbReference type="ARBA" id="ARBA00022840"/>
    </source>
</evidence>
<dbReference type="RefSeq" id="WP_126018640.1">
    <property type="nucleotide sequence ID" value="NZ_CP034437.1"/>
</dbReference>
<dbReference type="PROSITE" id="PS50109">
    <property type="entry name" value="HIS_KIN"/>
    <property type="match status" value="1"/>
</dbReference>
<dbReference type="NCBIfam" id="TIGR00229">
    <property type="entry name" value="sensory_box"/>
    <property type="match status" value="1"/>
</dbReference>
<dbReference type="InterPro" id="IPR000014">
    <property type="entry name" value="PAS"/>
</dbReference>
<evidence type="ECO:0000259" key="12">
    <source>
        <dbReference type="PROSITE" id="PS50924"/>
    </source>
</evidence>
<dbReference type="EC" id="2.7.13.3" evidence="2"/>
<keyword evidence="9" id="KW-0812">Transmembrane</keyword>
<keyword evidence="9" id="KW-0472">Membrane</keyword>
<feature type="domain" description="MHYT" evidence="12">
    <location>
        <begin position="2"/>
        <end position="192"/>
    </location>
</feature>
<feature type="transmembrane region" description="Helical" evidence="9">
    <location>
        <begin position="167"/>
        <end position="188"/>
    </location>
</feature>
<feature type="transmembrane region" description="Helical" evidence="9">
    <location>
        <begin position="71"/>
        <end position="94"/>
    </location>
</feature>
<reference evidence="14" key="1">
    <citation type="submission" date="2018-12" db="EMBL/GenBank/DDBJ databases">
        <title>Genome sequence of Peanibacillus sp.</title>
        <authorList>
            <person name="Subramani G."/>
            <person name="Srinivasan S."/>
            <person name="Kim M.K."/>
        </authorList>
    </citation>
    <scope>NUCLEOTIDE SEQUENCE [LARGE SCALE GENOMIC DNA]</scope>
    <source>
        <strain evidence="14">18JY67-1</strain>
    </source>
</reference>
<dbReference type="SMART" id="SM00091">
    <property type="entry name" value="PAS"/>
    <property type="match status" value="1"/>
</dbReference>
<dbReference type="InterPro" id="IPR005467">
    <property type="entry name" value="His_kinase_dom"/>
</dbReference>
<dbReference type="SMART" id="SM00387">
    <property type="entry name" value="HATPase_c"/>
    <property type="match status" value="1"/>
</dbReference>
<keyword evidence="4" id="KW-0808">Transferase</keyword>
<evidence type="ECO:0000256" key="8">
    <source>
        <dbReference type="ARBA" id="ARBA00023012"/>
    </source>
</evidence>
<evidence type="ECO:0000313" key="13">
    <source>
        <dbReference type="EMBL" id="AZN42694.1"/>
    </source>
</evidence>
<dbReference type="InterPro" id="IPR036097">
    <property type="entry name" value="HisK_dim/P_sf"/>
</dbReference>
<dbReference type="Pfam" id="PF00512">
    <property type="entry name" value="HisKA"/>
    <property type="match status" value="1"/>
</dbReference>
<evidence type="ECO:0000256" key="1">
    <source>
        <dbReference type="ARBA" id="ARBA00000085"/>
    </source>
</evidence>
<keyword evidence="14" id="KW-1185">Reference proteome</keyword>
<feature type="transmembrane region" description="Helical" evidence="9">
    <location>
        <begin position="134"/>
        <end position="155"/>
    </location>
</feature>
<feature type="transmembrane region" description="Helical" evidence="9">
    <location>
        <begin position="6"/>
        <end position="25"/>
    </location>
</feature>
<sequence length="588" mass="66060">MAALVLIIIAFLLVFASTLIVTHLYQRMHTESRGQLFWLTSAAFVFGIGVWSMHFVALLAHRFPVKVMYHIGYVFLSMAAMILITFVALCLFRFAAYSRRLFWYVIAGFVQTAAILVMHFIGMRAIRAEASQHYQSSFSLLSILVTAAMFVFVFYQMRYFREYWHRQLLCALLISSSIEFLHYGNMPIMHSLSLTHHSARLEPTQNQFFLAISISAVVAIIFLYSIVVILIDNRLKQSEDQLRRMNITYSLILDSVAEGIFRLDDQSRIVFWNVAAEQLTGYKATEVLGTPIRKRFAQEANTVSPIEEAIRKGEDTYVAEELFLKKDGAAFPVEYHITPMYEKGRTAGAVINFTDISQRKKNELFILESEKLSLAGQLAAGIAHEIRNPLTAIKGFMKLFQNGVNKAEYIAIISSEISRMESIINELLLLAKPQVNRRQSVDLCQLLNDVHTLLESQAILSSVRMELQFGDEPLYIECDGGEIKQVFINLIKNAIEASNKGGEIVISSKRRDHHIVTTIIDNGSGIPKELLDQIGRPFFSTKVRGTGLGLMISNKIIASHGGSIHIDSSEGEGTTFQVVLPGGKPIGT</sequence>
<dbReference type="SUPFAM" id="SSF55785">
    <property type="entry name" value="PYP-like sensor domain (PAS domain)"/>
    <property type="match status" value="1"/>
</dbReference>
<evidence type="ECO:0000256" key="2">
    <source>
        <dbReference type="ARBA" id="ARBA00012438"/>
    </source>
</evidence>
<feature type="domain" description="Histidine kinase" evidence="10">
    <location>
        <begin position="381"/>
        <end position="584"/>
    </location>
</feature>
<dbReference type="GO" id="GO:0016020">
    <property type="term" value="C:membrane"/>
    <property type="evidence" value="ECO:0007669"/>
    <property type="project" value="UniProtKB-UniRule"/>
</dbReference>
<dbReference type="SMART" id="SM00388">
    <property type="entry name" value="HisKA"/>
    <property type="match status" value="1"/>
</dbReference>
<evidence type="ECO:0000256" key="5">
    <source>
        <dbReference type="ARBA" id="ARBA00022741"/>
    </source>
</evidence>
<evidence type="ECO:0000259" key="10">
    <source>
        <dbReference type="PROSITE" id="PS50109"/>
    </source>
</evidence>
<dbReference type="CDD" id="cd00075">
    <property type="entry name" value="HATPase"/>
    <property type="match status" value="1"/>
</dbReference>
<name>A0A3Q8X830_9BACL</name>